<evidence type="ECO:0000313" key="4">
    <source>
        <dbReference type="Proteomes" id="UP000301751"/>
    </source>
</evidence>
<keyword evidence="4" id="KW-1185">Reference proteome</keyword>
<dbReference type="Gene3D" id="3.40.50.620">
    <property type="entry name" value="HUPs"/>
    <property type="match status" value="1"/>
</dbReference>
<dbReference type="PANTHER" id="PTHR46268:SF6">
    <property type="entry name" value="UNIVERSAL STRESS PROTEIN UP12"/>
    <property type="match status" value="1"/>
</dbReference>
<gene>
    <name evidence="3" type="ORF">AQPW35_09450</name>
</gene>
<dbReference type="RefSeq" id="WP_137731629.1">
    <property type="nucleotide sequence ID" value="NZ_BJCL01000002.1"/>
</dbReference>
<name>A0A480AJQ2_9BURK</name>
<dbReference type="CDD" id="cd00293">
    <property type="entry name" value="USP-like"/>
    <property type="match status" value="1"/>
</dbReference>
<dbReference type="OrthoDB" id="8547832at2"/>
<evidence type="ECO:0000313" key="3">
    <source>
        <dbReference type="EMBL" id="GCL61864.1"/>
    </source>
</evidence>
<dbReference type="SUPFAM" id="SSF52402">
    <property type="entry name" value="Adenine nucleotide alpha hydrolases-like"/>
    <property type="match status" value="1"/>
</dbReference>
<evidence type="ECO:0000259" key="2">
    <source>
        <dbReference type="Pfam" id="PF00582"/>
    </source>
</evidence>
<feature type="domain" description="UspA" evidence="2">
    <location>
        <begin position="1"/>
        <end position="147"/>
    </location>
</feature>
<organism evidence="3 4">
    <name type="scientific">Pseudaquabacterium pictum</name>
    <dbReference type="NCBI Taxonomy" id="2315236"/>
    <lineage>
        <taxon>Bacteria</taxon>
        <taxon>Pseudomonadati</taxon>
        <taxon>Pseudomonadota</taxon>
        <taxon>Betaproteobacteria</taxon>
        <taxon>Burkholderiales</taxon>
        <taxon>Sphaerotilaceae</taxon>
        <taxon>Pseudaquabacterium</taxon>
    </lineage>
</organism>
<reference evidence="4" key="1">
    <citation type="submission" date="2019-03" db="EMBL/GenBank/DDBJ databases">
        <title>Aquabacterium pictum sp.nov., the first bacteriochlorophyll a-containing freshwater bacterium in the genus Aquabacterium of the class Betaproteobacteria.</title>
        <authorList>
            <person name="Hirose S."/>
            <person name="Tank M."/>
            <person name="Hara E."/>
            <person name="Tamaki H."/>
            <person name="Takaichi S."/>
            <person name="Haruta S."/>
            <person name="Hanada S."/>
        </authorList>
    </citation>
    <scope>NUCLEOTIDE SEQUENCE [LARGE SCALE GENOMIC DNA]</scope>
    <source>
        <strain evidence="4">W35</strain>
    </source>
</reference>
<dbReference type="EMBL" id="BJCL01000002">
    <property type="protein sequence ID" value="GCL61864.1"/>
    <property type="molecule type" value="Genomic_DNA"/>
</dbReference>
<dbReference type="AlphaFoldDB" id="A0A480AJQ2"/>
<dbReference type="InterPro" id="IPR006016">
    <property type="entry name" value="UspA"/>
</dbReference>
<proteinExistence type="inferred from homology"/>
<dbReference type="PRINTS" id="PR01438">
    <property type="entry name" value="UNVRSLSTRESS"/>
</dbReference>
<dbReference type="Proteomes" id="UP000301751">
    <property type="component" value="Unassembled WGS sequence"/>
</dbReference>
<comment type="caution">
    <text evidence="3">The sequence shown here is derived from an EMBL/GenBank/DDBJ whole genome shotgun (WGS) entry which is preliminary data.</text>
</comment>
<sequence length="177" mass="18364">MYERILIVIDEEATSGHALDEGLALAQTHDAAVVMLGVLPPAGGAAVGDLPVMGVVGYADLAPQVRQDAERRLQAADEAARRAGVRVQTRITDGLDPVDCIASTADAMRCDLIVVGSQGQNAVMRLLTGSVIPGLITRASVPVLVCRACSPGARLLRMDGTHQPARRLRAGTGPAPA</sequence>
<dbReference type="Pfam" id="PF00582">
    <property type="entry name" value="Usp"/>
    <property type="match status" value="1"/>
</dbReference>
<protein>
    <submittedName>
        <fullName evidence="3">Universal stress protein UspA</fullName>
    </submittedName>
</protein>
<evidence type="ECO:0000256" key="1">
    <source>
        <dbReference type="ARBA" id="ARBA00008791"/>
    </source>
</evidence>
<dbReference type="InterPro" id="IPR014729">
    <property type="entry name" value="Rossmann-like_a/b/a_fold"/>
</dbReference>
<accession>A0A480AJQ2</accession>
<dbReference type="InterPro" id="IPR006015">
    <property type="entry name" value="Universal_stress_UspA"/>
</dbReference>
<dbReference type="PANTHER" id="PTHR46268">
    <property type="entry name" value="STRESS RESPONSE PROTEIN NHAX"/>
    <property type="match status" value="1"/>
</dbReference>
<comment type="similarity">
    <text evidence="1">Belongs to the universal stress protein A family.</text>
</comment>